<organism evidence="1 2">
    <name type="scientific">Lutispora saccharofermentans</name>
    <dbReference type="NCBI Taxonomy" id="3024236"/>
    <lineage>
        <taxon>Bacteria</taxon>
        <taxon>Bacillati</taxon>
        <taxon>Bacillota</taxon>
        <taxon>Clostridia</taxon>
        <taxon>Lutisporales</taxon>
        <taxon>Lutisporaceae</taxon>
        <taxon>Lutispora</taxon>
    </lineage>
</organism>
<gene>
    <name evidence="1" type="ORF">LJD61_08190</name>
</gene>
<keyword evidence="2" id="KW-1185">Reference proteome</keyword>
<accession>A0ABT1NI38</accession>
<name>A0ABT1NI38_9FIRM</name>
<comment type="caution">
    <text evidence="1">The sequence shown here is derived from an EMBL/GenBank/DDBJ whole genome shotgun (WGS) entry which is preliminary data.</text>
</comment>
<dbReference type="Proteomes" id="UP001651880">
    <property type="component" value="Unassembled WGS sequence"/>
</dbReference>
<dbReference type="EMBL" id="JAJEKE010000005">
    <property type="protein sequence ID" value="MCQ1529531.1"/>
    <property type="molecule type" value="Genomic_DNA"/>
</dbReference>
<protein>
    <submittedName>
        <fullName evidence="1">Uncharacterized protein</fullName>
    </submittedName>
</protein>
<sequence>MINQIGEVKRTDLDLRIEYLGLKTKIYRIEDERFVILCEDYEGDFEKLKKHFDDNIRPICCWVELALKEPEHYKEMIEGIPLDDITSNFQGICLTKPEIDNMLTSKFHYIDFADISAVPGQHAKLIITVSDETKAEDIALLEDFLSKMELSFEMVIVRKESDAPIEDKKPGGKWQNGQSPYYSDPIYCFTDKSFPFSVNDADYWFSNVEKIYQGKIDRDKLPFFHPGETKCYLDFTGFKNVNLRNNILLYDKTYLALPIENNLDSFLEHQNITKNELIELVEREKVVILLPNTESRYDRKLVMEAYNHKNNSVISKRGINALIACYMAEVEKSYCADYPEYREMIYEIHPYLKNTEDEKAIQMAKFMAWPITAKLESFRILNQGSPMSISSFGINTVLEEMIHSLEKTNELSFEFVVNSGSIHIATALQATYFPFNEEREGSKYSDSGVSVVLASLLNSYYYSSPEDMEQIKKVSEISKRENNYINLLNCDNTVSITRFADKAKTYNTATELAGILAKLECMDEKERKERISGYNSLLCDIAEIPDKERWKCLKYFLGAAGLIPILPPPISIGVALADLGVTALDKALSKRKEAEKKQIAYKINKATKEKPDKELVDDVYILDKIARIAKLQ</sequence>
<proteinExistence type="predicted"/>
<evidence type="ECO:0000313" key="1">
    <source>
        <dbReference type="EMBL" id="MCQ1529531.1"/>
    </source>
</evidence>
<reference evidence="1 2" key="1">
    <citation type="submission" date="2021-10" db="EMBL/GenBank/DDBJ databases">
        <title>Lutispora strain m25 sp. nov., a thermophilic, non-spore-forming bacterium isolated from a lab-scale methanogenic bioreactor digesting anaerobic sludge.</title>
        <authorList>
            <person name="El Houari A."/>
            <person name="Mcdonald J."/>
        </authorList>
    </citation>
    <scope>NUCLEOTIDE SEQUENCE [LARGE SCALE GENOMIC DNA]</scope>
    <source>
        <strain evidence="2">m25</strain>
    </source>
</reference>
<evidence type="ECO:0000313" key="2">
    <source>
        <dbReference type="Proteomes" id="UP001651880"/>
    </source>
</evidence>
<dbReference type="RefSeq" id="WP_255227047.1">
    <property type="nucleotide sequence ID" value="NZ_JAJEKE010000005.1"/>
</dbReference>